<organism evidence="1 2">
    <name type="scientific">Erythranthe guttata</name>
    <name type="common">Yellow monkey flower</name>
    <name type="synonym">Mimulus guttatus</name>
    <dbReference type="NCBI Taxonomy" id="4155"/>
    <lineage>
        <taxon>Eukaryota</taxon>
        <taxon>Viridiplantae</taxon>
        <taxon>Streptophyta</taxon>
        <taxon>Embryophyta</taxon>
        <taxon>Tracheophyta</taxon>
        <taxon>Spermatophyta</taxon>
        <taxon>Magnoliopsida</taxon>
        <taxon>eudicotyledons</taxon>
        <taxon>Gunneridae</taxon>
        <taxon>Pentapetalae</taxon>
        <taxon>asterids</taxon>
        <taxon>lamiids</taxon>
        <taxon>Lamiales</taxon>
        <taxon>Phrymaceae</taxon>
        <taxon>Erythranthe</taxon>
    </lineage>
</organism>
<gene>
    <name evidence="1" type="ORF">MIMGU_mgv1a016495mg</name>
</gene>
<keyword evidence="2" id="KW-1185">Reference proteome</keyword>
<dbReference type="eggNOG" id="ENOG502S6P6">
    <property type="taxonomic scope" value="Eukaryota"/>
</dbReference>
<sequence length="119" mass="13958">MKMEKFADMVDYTLQLYEGTGVDSLSIRFSNIHEDDDGVISHSIYSWVYFAMLKQVKRFELDLSVAGGFHYNYEFPEVLTWLLGFPPEKWFPLECKSKNGVRVLRSLGAFRSLRSLRYQ</sequence>
<dbReference type="Proteomes" id="UP000030748">
    <property type="component" value="Unassembled WGS sequence"/>
</dbReference>
<name>A0A022Q2E8_ERYGU</name>
<protein>
    <submittedName>
        <fullName evidence="1">Uncharacterized protein</fullName>
    </submittedName>
</protein>
<dbReference type="EMBL" id="KI632223">
    <property type="protein sequence ID" value="EYU21323.1"/>
    <property type="molecule type" value="Genomic_DNA"/>
</dbReference>
<evidence type="ECO:0000313" key="1">
    <source>
        <dbReference type="EMBL" id="EYU21323.1"/>
    </source>
</evidence>
<proteinExistence type="predicted"/>
<accession>A0A022Q2E8</accession>
<dbReference type="AlphaFoldDB" id="A0A022Q2E8"/>
<reference evidence="1 2" key="1">
    <citation type="journal article" date="2013" name="Proc. Natl. Acad. Sci. U.S.A.">
        <title>Fine-scale variation in meiotic recombination in Mimulus inferred from population shotgun sequencing.</title>
        <authorList>
            <person name="Hellsten U."/>
            <person name="Wright K.M."/>
            <person name="Jenkins J."/>
            <person name="Shu S."/>
            <person name="Yuan Y."/>
            <person name="Wessler S.R."/>
            <person name="Schmutz J."/>
            <person name="Willis J.H."/>
            <person name="Rokhsar D.S."/>
        </authorList>
    </citation>
    <scope>NUCLEOTIDE SEQUENCE [LARGE SCALE GENOMIC DNA]</scope>
    <source>
        <strain evidence="2">cv. DUN x IM62</strain>
    </source>
</reference>
<evidence type="ECO:0000313" key="2">
    <source>
        <dbReference type="Proteomes" id="UP000030748"/>
    </source>
</evidence>